<name>A0ABT9Z1K2_9BACI</name>
<proteinExistence type="predicted"/>
<keyword evidence="3" id="KW-1185">Reference proteome</keyword>
<protein>
    <recommendedName>
        <fullName evidence="1">Knr4/Smi1-like domain-containing protein</fullName>
    </recommendedName>
</protein>
<dbReference type="SMART" id="SM00860">
    <property type="entry name" value="SMI1_KNR4"/>
    <property type="match status" value="1"/>
</dbReference>
<dbReference type="Gene3D" id="3.40.1580.10">
    <property type="entry name" value="SMI1/KNR4-like"/>
    <property type="match status" value="1"/>
</dbReference>
<evidence type="ECO:0000259" key="1">
    <source>
        <dbReference type="SMART" id="SM00860"/>
    </source>
</evidence>
<dbReference type="Proteomes" id="UP001232245">
    <property type="component" value="Unassembled WGS sequence"/>
</dbReference>
<dbReference type="RefSeq" id="WP_174880077.1">
    <property type="nucleotide sequence ID" value="NZ_CADEPK010000098.1"/>
</dbReference>
<accession>A0ABT9Z1K2</accession>
<gene>
    <name evidence="2" type="ORF">J2S02_002471</name>
</gene>
<dbReference type="SUPFAM" id="SSF160631">
    <property type="entry name" value="SMI1/KNR4-like"/>
    <property type="match status" value="1"/>
</dbReference>
<dbReference type="EMBL" id="JAUSTZ010000004">
    <property type="protein sequence ID" value="MDQ0226126.1"/>
    <property type="molecule type" value="Genomic_DNA"/>
</dbReference>
<feature type="domain" description="Knr4/Smi1-like" evidence="1">
    <location>
        <begin position="23"/>
        <end position="143"/>
    </location>
</feature>
<dbReference type="Pfam" id="PF14568">
    <property type="entry name" value="SUKH_6"/>
    <property type="match status" value="1"/>
</dbReference>
<dbReference type="InterPro" id="IPR037883">
    <property type="entry name" value="Knr4/Smi1-like_sf"/>
</dbReference>
<evidence type="ECO:0000313" key="2">
    <source>
        <dbReference type="EMBL" id="MDQ0226126.1"/>
    </source>
</evidence>
<organism evidence="2 3">
    <name type="scientific">Metabacillus niabensis</name>
    <dbReference type="NCBI Taxonomy" id="324854"/>
    <lineage>
        <taxon>Bacteria</taxon>
        <taxon>Bacillati</taxon>
        <taxon>Bacillota</taxon>
        <taxon>Bacilli</taxon>
        <taxon>Bacillales</taxon>
        <taxon>Bacillaceae</taxon>
        <taxon>Metabacillus</taxon>
    </lineage>
</organism>
<sequence length="150" mass="17697">MWQEKLTEIKEEEKIVGAELNGAASDEEIEIFKKAVKEKLNVELPLEYIRFLQVINGLEFNGSIIYGIDQEIVEKKPKNKIDGFIDSNQVWHEVEHQRKYLFFGDDSISWYVFDKEKKQYKLLDKPSGDELEDFNGFDEMIERIMSDALR</sequence>
<evidence type="ECO:0000313" key="3">
    <source>
        <dbReference type="Proteomes" id="UP001232245"/>
    </source>
</evidence>
<comment type="caution">
    <text evidence="2">The sequence shown here is derived from an EMBL/GenBank/DDBJ whole genome shotgun (WGS) entry which is preliminary data.</text>
</comment>
<reference evidence="2 3" key="1">
    <citation type="submission" date="2023-07" db="EMBL/GenBank/DDBJ databases">
        <title>Genomic Encyclopedia of Type Strains, Phase IV (KMG-IV): sequencing the most valuable type-strain genomes for metagenomic binning, comparative biology and taxonomic classification.</title>
        <authorList>
            <person name="Goeker M."/>
        </authorList>
    </citation>
    <scope>NUCLEOTIDE SEQUENCE [LARGE SCALE GENOMIC DNA]</scope>
    <source>
        <strain evidence="2 3">DSM 17723</strain>
    </source>
</reference>
<dbReference type="InterPro" id="IPR018958">
    <property type="entry name" value="Knr4/Smi1-like_dom"/>
</dbReference>
<dbReference type="NCBIfam" id="NF038335">
    <property type="entry name" value="YPO0640_fam"/>
    <property type="match status" value="1"/>
</dbReference>